<dbReference type="Pfam" id="PF12706">
    <property type="entry name" value="Lactamase_B_2"/>
    <property type="match status" value="1"/>
</dbReference>
<evidence type="ECO:0000313" key="3">
    <source>
        <dbReference type="Proteomes" id="UP000321234"/>
    </source>
</evidence>
<dbReference type="Gene3D" id="3.60.15.10">
    <property type="entry name" value="Ribonuclease Z/Hydroxyacylglutathione hydrolase-like"/>
    <property type="match status" value="1"/>
</dbReference>
<proteinExistence type="predicted"/>
<reference evidence="2 3" key="1">
    <citation type="submission" date="2019-07" db="EMBL/GenBank/DDBJ databases">
        <title>Quadrisphaera sp. strain DD2A genome sequencing and assembly.</title>
        <authorList>
            <person name="Kim I."/>
        </authorList>
    </citation>
    <scope>NUCLEOTIDE SEQUENCE [LARGE SCALE GENOMIC DNA]</scope>
    <source>
        <strain evidence="2 3">DD2A</strain>
    </source>
</reference>
<protein>
    <submittedName>
        <fullName evidence="2">MBL fold metallo-hydrolase</fullName>
    </submittedName>
</protein>
<dbReference type="InterPro" id="IPR050114">
    <property type="entry name" value="UPF0173_UPF0282_UlaG_hydrolase"/>
</dbReference>
<dbReference type="InterPro" id="IPR001279">
    <property type="entry name" value="Metallo-B-lactamas"/>
</dbReference>
<dbReference type="PANTHER" id="PTHR43546:SF7">
    <property type="entry name" value="METALLO-BETA-LACTAMASE DOMAIN-CONTAINING PROTEIN"/>
    <property type="match status" value="1"/>
</dbReference>
<dbReference type="AlphaFoldDB" id="A0A5C8ZJR3"/>
<evidence type="ECO:0000259" key="1">
    <source>
        <dbReference type="Pfam" id="PF12706"/>
    </source>
</evidence>
<dbReference type="InterPro" id="IPR036866">
    <property type="entry name" value="RibonucZ/Hydroxyglut_hydro"/>
</dbReference>
<accession>A0A5C8ZJR3</accession>
<dbReference type="Proteomes" id="UP000321234">
    <property type="component" value="Unassembled WGS sequence"/>
</dbReference>
<keyword evidence="2" id="KW-0378">Hydrolase</keyword>
<keyword evidence="3" id="KW-1185">Reference proteome</keyword>
<dbReference type="RefSeq" id="WP_147925012.1">
    <property type="nucleotide sequence ID" value="NZ_VKAC01000002.1"/>
</dbReference>
<comment type="caution">
    <text evidence="2">The sequence shown here is derived from an EMBL/GenBank/DDBJ whole genome shotgun (WGS) entry which is preliminary data.</text>
</comment>
<dbReference type="GO" id="GO:0016787">
    <property type="term" value="F:hydrolase activity"/>
    <property type="evidence" value="ECO:0007669"/>
    <property type="project" value="UniProtKB-KW"/>
</dbReference>
<dbReference type="SUPFAM" id="SSF56281">
    <property type="entry name" value="Metallo-hydrolase/oxidoreductase"/>
    <property type="match status" value="1"/>
</dbReference>
<sequence>MTPDEPATATFIGNATVLLRWGPFTLLTDPNFLHRGDLAWLGHGLVSRRLTEPALTVDQLPDLDAVLLSHLHGDHWDRVARRGLDRGLPIITTPHAARRLQGRAGFRRADGLRTGEHRVLTRERCTATVTSLPGAHATGPLRRLLPPVMGSLVDLAGPDGRTRARVYITGDTLLVDAVRALAARLRDGDGVDAALVHLGGTTLPGSAVVTLGAEDGAELVDLVRPRAVVPVHHSDYGVFRSPLAAFDAAVERRGLQHLVRHVAPGETVTLPSRG</sequence>
<name>A0A5C8ZJR3_9ACTN</name>
<evidence type="ECO:0000313" key="2">
    <source>
        <dbReference type="EMBL" id="TXR57371.1"/>
    </source>
</evidence>
<dbReference type="EMBL" id="VKAC01000002">
    <property type="protein sequence ID" value="TXR57371.1"/>
    <property type="molecule type" value="Genomic_DNA"/>
</dbReference>
<feature type="domain" description="Metallo-beta-lactamase" evidence="1">
    <location>
        <begin position="33"/>
        <end position="233"/>
    </location>
</feature>
<organism evidence="2 3">
    <name type="scientific">Quadrisphaera setariae</name>
    <dbReference type="NCBI Taxonomy" id="2593304"/>
    <lineage>
        <taxon>Bacteria</taxon>
        <taxon>Bacillati</taxon>
        <taxon>Actinomycetota</taxon>
        <taxon>Actinomycetes</taxon>
        <taxon>Kineosporiales</taxon>
        <taxon>Kineosporiaceae</taxon>
        <taxon>Quadrisphaera</taxon>
    </lineage>
</organism>
<gene>
    <name evidence="2" type="ORF">FMM08_03725</name>
</gene>
<dbReference type="OrthoDB" id="3204284at2"/>
<dbReference type="PANTHER" id="PTHR43546">
    <property type="entry name" value="UPF0173 METAL-DEPENDENT HYDROLASE MJ1163-RELATED"/>
    <property type="match status" value="1"/>
</dbReference>